<gene>
    <name evidence="2" type="ORF">M595_4100</name>
</gene>
<proteinExistence type="predicted"/>
<reference evidence="2 3" key="1">
    <citation type="journal article" date="2013" name="Front. Microbiol.">
        <title>Comparative genomic analyses of the cyanobacterium, Lyngbya aestuarii BL J, a powerful hydrogen producer.</title>
        <authorList>
            <person name="Kothari A."/>
            <person name="Vaughn M."/>
            <person name="Garcia-Pichel F."/>
        </authorList>
    </citation>
    <scope>NUCLEOTIDE SEQUENCE [LARGE SCALE GENOMIC DNA]</scope>
    <source>
        <strain evidence="2 3">BL J</strain>
    </source>
</reference>
<accession>U7QFW2</accession>
<keyword evidence="3" id="KW-1185">Reference proteome</keyword>
<comment type="caution">
    <text evidence="2">The sequence shown here is derived from an EMBL/GenBank/DDBJ whole genome shotgun (WGS) entry which is preliminary data.</text>
</comment>
<keyword evidence="1" id="KW-0812">Transmembrane</keyword>
<keyword evidence="1" id="KW-0472">Membrane</keyword>
<evidence type="ECO:0000313" key="3">
    <source>
        <dbReference type="Proteomes" id="UP000017127"/>
    </source>
</evidence>
<dbReference type="Proteomes" id="UP000017127">
    <property type="component" value="Unassembled WGS sequence"/>
</dbReference>
<keyword evidence="1" id="KW-1133">Transmembrane helix</keyword>
<evidence type="ECO:0000256" key="1">
    <source>
        <dbReference type="SAM" id="Phobius"/>
    </source>
</evidence>
<feature type="transmembrane region" description="Helical" evidence="1">
    <location>
        <begin position="6"/>
        <end position="30"/>
    </location>
</feature>
<sequence length="44" mass="5157">MFSVLPYFIILNLTTSAGILGRTSPFIRYFRVFSRLTDRIVLNF</sequence>
<organism evidence="2 3">
    <name type="scientific">Lyngbya aestuarii BL J</name>
    <dbReference type="NCBI Taxonomy" id="1348334"/>
    <lineage>
        <taxon>Bacteria</taxon>
        <taxon>Bacillati</taxon>
        <taxon>Cyanobacteriota</taxon>
        <taxon>Cyanophyceae</taxon>
        <taxon>Oscillatoriophycideae</taxon>
        <taxon>Oscillatoriales</taxon>
        <taxon>Microcoleaceae</taxon>
        <taxon>Lyngbya</taxon>
    </lineage>
</organism>
<dbReference type="EMBL" id="AUZM01000045">
    <property type="protein sequence ID" value="ERT05940.1"/>
    <property type="molecule type" value="Genomic_DNA"/>
</dbReference>
<protein>
    <submittedName>
        <fullName evidence="2">Uncharacterized protein</fullName>
    </submittedName>
</protein>
<name>U7QFW2_9CYAN</name>
<evidence type="ECO:0000313" key="2">
    <source>
        <dbReference type="EMBL" id="ERT05940.1"/>
    </source>
</evidence>
<dbReference type="AlphaFoldDB" id="U7QFW2"/>